<name>A0ABS7E107_9GAMM</name>
<keyword evidence="4" id="KW-1185">Reference proteome</keyword>
<dbReference type="PANTHER" id="PTHR42709">
    <property type="entry name" value="ALKALINE PHOSPHATASE LIKE PROTEIN"/>
    <property type="match status" value="1"/>
</dbReference>
<dbReference type="Proteomes" id="UP001195963">
    <property type="component" value="Unassembled WGS sequence"/>
</dbReference>
<evidence type="ECO:0000313" key="4">
    <source>
        <dbReference type="Proteomes" id="UP001195963"/>
    </source>
</evidence>
<dbReference type="InterPro" id="IPR032816">
    <property type="entry name" value="VTT_dom"/>
</dbReference>
<dbReference type="InterPro" id="IPR051311">
    <property type="entry name" value="DedA_domain"/>
</dbReference>
<protein>
    <submittedName>
        <fullName evidence="3">DedA family protein</fullName>
    </submittedName>
</protein>
<evidence type="ECO:0000313" key="3">
    <source>
        <dbReference type="EMBL" id="MBW8183302.1"/>
    </source>
</evidence>
<evidence type="ECO:0000256" key="1">
    <source>
        <dbReference type="SAM" id="Phobius"/>
    </source>
</evidence>
<sequence length="210" mass="22988">MPEALQHIMTEMTPWLQQYGYLILALAIAIEGVGIPAPGQSLLIVASLLAATGEMSLPLVLIVAGSSAFIGNSLGYLLGEKFGDILLKKGWIKADTEAKLHSFIGKYGLIALLLSRFIEGLKQTIFIGCGMAKMPLKKFLLGNTLATGLWLGLFGLGPLFIRNELTPILSFYHHHQHLFWLVITSLIIITSVTLCLIMKRRRAQTDTNGQ</sequence>
<feature type="transmembrane region" description="Helical" evidence="1">
    <location>
        <begin position="20"/>
        <end position="45"/>
    </location>
</feature>
<accession>A0ABS7E107</accession>
<reference evidence="3 4" key="1">
    <citation type="submission" date="2021-07" db="EMBL/GenBank/DDBJ databases">
        <title>Shewanella sp. nov, isolated from SCS.</title>
        <authorList>
            <person name="Cao W.R."/>
        </authorList>
    </citation>
    <scope>NUCLEOTIDE SEQUENCE [LARGE SCALE GENOMIC DNA]</scope>
    <source>
        <strain evidence="3 4">NR704-98</strain>
    </source>
</reference>
<keyword evidence="1" id="KW-0472">Membrane</keyword>
<dbReference type="PANTHER" id="PTHR42709:SF2">
    <property type="entry name" value="INNER MEMBRANE PROTEIN YOHD"/>
    <property type="match status" value="1"/>
</dbReference>
<organism evidence="3 4">
    <name type="scientific">Shewanella nanhaiensis</name>
    <dbReference type="NCBI Taxonomy" id="2864872"/>
    <lineage>
        <taxon>Bacteria</taxon>
        <taxon>Pseudomonadati</taxon>
        <taxon>Pseudomonadota</taxon>
        <taxon>Gammaproteobacteria</taxon>
        <taxon>Alteromonadales</taxon>
        <taxon>Shewanellaceae</taxon>
        <taxon>Shewanella</taxon>
    </lineage>
</organism>
<dbReference type="EMBL" id="JAHZST010000003">
    <property type="protein sequence ID" value="MBW8183302.1"/>
    <property type="molecule type" value="Genomic_DNA"/>
</dbReference>
<keyword evidence="1" id="KW-0812">Transmembrane</keyword>
<feature type="transmembrane region" description="Helical" evidence="1">
    <location>
        <begin position="177"/>
        <end position="197"/>
    </location>
</feature>
<feature type="transmembrane region" description="Helical" evidence="1">
    <location>
        <begin position="139"/>
        <end position="161"/>
    </location>
</feature>
<feature type="transmembrane region" description="Helical" evidence="1">
    <location>
        <begin position="57"/>
        <end position="78"/>
    </location>
</feature>
<dbReference type="RefSeq" id="WP_220108923.1">
    <property type="nucleotide sequence ID" value="NZ_JAHZST010000003.1"/>
</dbReference>
<evidence type="ECO:0000259" key="2">
    <source>
        <dbReference type="Pfam" id="PF09335"/>
    </source>
</evidence>
<feature type="domain" description="VTT" evidence="2">
    <location>
        <begin position="38"/>
        <end position="154"/>
    </location>
</feature>
<proteinExistence type="predicted"/>
<gene>
    <name evidence="3" type="ORF">K0625_06460</name>
</gene>
<keyword evidence="1" id="KW-1133">Transmembrane helix</keyword>
<comment type="caution">
    <text evidence="3">The sequence shown here is derived from an EMBL/GenBank/DDBJ whole genome shotgun (WGS) entry which is preliminary data.</text>
</comment>
<dbReference type="Pfam" id="PF09335">
    <property type="entry name" value="VTT_dom"/>
    <property type="match status" value="1"/>
</dbReference>